<dbReference type="Pfam" id="PF18137">
    <property type="entry name" value="WHD_ORC"/>
    <property type="match status" value="1"/>
</dbReference>
<reference evidence="9 10" key="1">
    <citation type="submission" date="2024-02" db="EMBL/GenBank/DDBJ databases">
        <title>De novo assembly and annotation of 12 fungi associated with fruit tree decline syndrome in Ontario, Canada.</title>
        <authorList>
            <person name="Sulman M."/>
            <person name="Ellouze W."/>
            <person name="Ilyukhin E."/>
        </authorList>
    </citation>
    <scope>NUCLEOTIDE SEQUENCE [LARGE SCALE GENOMIC DNA]</scope>
    <source>
        <strain evidence="9 10">M97-236</strain>
    </source>
</reference>
<gene>
    <name evidence="9" type="primary">ORC3</name>
    <name evidence="9" type="ORF">SLS59_001574</name>
</gene>
<evidence type="ECO:0000259" key="7">
    <source>
        <dbReference type="Pfam" id="PF07034"/>
    </source>
</evidence>
<sequence>MDLEHQRCYIYQPSDTEERATKRQRVDNAHFQPQLRERLRIYRDLWAEQEERIQSTLEEADSVTQGQIVDFVSGSGASPDKPKFAIPAGLVVAGPSIASHGPYFERLGRRIRSETDSAYILLTSGESPNLKTLLKNLIKKATSRVEDDDDDDLDQPSRPSRHGPKLLNYDLEHIQEWRKKNPVSSVVVTIQDSEAFDAGLLADLVDLIHSWLDRIPFALLFGIATSADSFEDRLSGQSLRYLDGERFDVTQSDDIIEKLFSATVASRNNRLFVGPNLCSRMLDRQKDYVQNVQDFCDGLKYAYMSHCYASVPAVLLRASSKNDLDNFDDFEAEAFEAVRNLPSFRQALEAGLADGDRKATQMARDMLEFDEVLYKHASVQIARGQEKLVDLSIAANVVFCIRESLQLTPSMRSSTVWIRAASADLLESPMLRETMLSLKKATSDRMVRLLEDLEAIEDKRHLSFISSSLDKLNKLLESHAASTPLRTEHDVRNDSVRTTVIAQKVLLSKHKAALSDQDRAYSSLVSDVHQRLEDFFERVLIDPQDLMYNEILMYDLKSPHLEVFQPKPRLAIERAMASPHDYLSCDCCGAVGGKDSALGATQPATAIVYQMYLESGALINVTDLWSAFKAIAGDEDDDDETKTMALFQRALAELRYLGLLRPTKKKTDHVAKVMWKGL</sequence>
<evidence type="ECO:0000256" key="4">
    <source>
        <dbReference type="ARBA" id="ARBA00023125"/>
    </source>
</evidence>
<dbReference type="CDD" id="cd20704">
    <property type="entry name" value="Orc3"/>
    <property type="match status" value="2"/>
</dbReference>
<dbReference type="Pfam" id="PF07034">
    <property type="entry name" value="ORC3_N"/>
    <property type="match status" value="1"/>
</dbReference>
<dbReference type="InterPro" id="IPR040855">
    <property type="entry name" value="ORC_WH_C"/>
</dbReference>
<keyword evidence="10" id="KW-1185">Reference proteome</keyword>
<name>A0ABR3RXR6_9PLEO</name>
<evidence type="ECO:0000256" key="5">
    <source>
        <dbReference type="ARBA" id="ARBA00023242"/>
    </source>
</evidence>
<dbReference type="InterPro" id="IPR020795">
    <property type="entry name" value="ORC3"/>
</dbReference>
<evidence type="ECO:0000256" key="2">
    <source>
        <dbReference type="ARBA" id="ARBA00010977"/>
    </source>
</evidence>
<dbReference type="EMBL" id="JAKIXB020000004">
    <property type="protein sequence ID" value="KAL1609210.1"/>
    <property type="molecule type" value="Genomic_DNA"/>
</dbReference>
<evidence type="ECO:0000313" key="9">
    <source>
        <dbReference type="EMBL" id="KAL1609210.1"/>
    </source>
</evidence>
<evidence type="ECO:0000256" key="3">
    <source>
        <dbReference type="ARBA" id="ARBA00022705"/>
    </source>
</evidence>
<evidence type="ECO:0000259" key="8">
    <source>
        <dbReference type="Pfam" id="PF18137"/>
    </source>
</evidence>
<dbReference type="PANTHER" id="PTHR12748">
    <property type="entry name" value="ORIGIN RECOGNITION COMPLEX SUBUNIT 3"/>
    <property type="match status" value="1"/>
</dbReference>
<dbReference type="PANTHER" id="PTHR12748:SF0">
    <property type="entry name" value="ORIGIN RECOGNITION COMPLEX SUBUNIT 3"/>
    <property type="match status" value="1"/>
</dbReference>
<comment type="subcellular location">
    <subcellularLocation>
        <location evidence="1">Nucleus</location>
    </subcellularLocation>
</comment>
<keyword evidence="3" id="KW-0235">DNA replication</keyword>
<evidence type="ECO:0000256" key="1">
    <source>
        <dbReference type="ARBA" id="ARBA00004123"/>
    </source>
</evidence>
<proteinExistence type="inferred from homology"/>
<protein>
    <submittedName>
        <fullName evidence="9">Origin recognition complex subunit 3</fullName>
    </submittedName>
</protein>
<comment type="similarity">
    <text evidence="2">Belongs to the ORC3 family.</text>
</comment>
<keyword evidence="5" id="KW-0539">Nucleus</keyword>
<feature type="domain" description="Origin recognition complex subunit 3 N-terminal" evidence="7">
    <location>
        <begin position="6"/>
        <end position="309"/>
    </location>
</feature>
<dbReference type="InterPro" id="IPR045667">
    <property type="entry name" value="ORC3_N"/>
</dbReference>
<dbReference type="Proteomes" id="UP001521222">
    <property type="component" value="Unassembled WGS sequence"/>
</dbReference>
<feature type="region of interest" description="Disordered" evidence="6">
    <location>
        <begin position="145"/>
        <end position="164"/>
    </location>
</feature>
<evidence type="ECO:0000313" key="10">
    <source>
        <dbReference type="Proteomes" id="UP001521222"/>
    </source>
</evidence>
<accession>A0ABR3RXR6</accession>
<comment type="caution">
    <text evidence="9">The sequence shown here is derived from an EMBL/GenBank/DDBJ whole genome shotgun (WGS) entry which is preliminary data.</text>
</comment>
<organism evidence="9 10">
    <name type="scientific">Nothophoma quercina</name>
    <dbReference type="NCBI Taxonomy" id="749835"/>
    <lineage>
        <taxon>Eukaryota</taxon>
        <taxon>Fungi</taxon>
        <taxon>Dikarya</taxon>
        <taxon>Ascomycota</taxon>
        <taxon>Pezizomycotina</taxon>
        <taxon>Dothideomycetes</taxon>
        <taxon>Pleosporomycetidae</taxon>
        <taxon>Pleosporales</taxon>
        <taxon>Pleosporineae</taxon>
        <taxon>Didymellaceae</taxon>
        <taxon>Nothophoma</taxon>
    </lineage>
</organism>
<keyword evidence="4" id="KW-0238">DNA-binding</keyword>
<evidence type="ECO:0000256" key="6">
    <source>
        <dbReference type="SAM" id="MobiDB-lite"/>
    </source>
</evidence>
<feature type="domain" description="Origin recognition complex subunit 3 winged helix C-terminal" evidence="8">
    <location>
        <begin position="569"/>
        <end position="639"/>
    </location>
</feature>